<dbReference type="EMBL" id="JABANP010000171">
    <property type="protein sequence ID" value="KAF4687850.1"/>
    <property type="molecule type" value="Genomic_DNA"/>
</dbReference>
<sequence>MVPVLSCPTPPYGPYHKVLRDDPAVCVQVSPSNVPLDSVVLGVVCGSGKGKSRSLTVNEVEPWVYNLDNTSQHDHILFIDFQNLFCQGKVDLRGDDLSEFQYDGCNQTMKTAFEGVEYKLHPGTC</sequence>
<protein>
    <submittedName>
        <fullName evidence="1">Uncharacterized protein</fullName>
    </submittedName>
</protein>
<comment type="caution">
    <text evidence="1">The sequence shown here is derived from an EMBL/GenBank/DDBJ whole genome shotgun (WGS) entry which is preliminary data.</text>
</comment>
<name>A0A7J6NW92_PEROL</name>
<gene>
    <name evidence="1" type="ORF">FOZ60_003468</name>
</gene>
<dbReference type="OrthoDB" id="10405747at2759"/>
<evidence type="ECO:0000313" key="2">
    <source>
        <dbReference type="Proteomes" id="UP000541610"/>
    </source>
</evidence>
<dbReference type="AlphaFoldDB" id="A0A7J6NW92"/>
<evidence type="ECO:0000313" key="1">
    <source>
        <dbReference type="EMBL" id="KAF4687850.1"/>
    </source>
</evidence>
<organism evidence="1 2">
    <name type="scientific">Perkinsus olseni</name>
    <name type="common">Perkinsus atlanticus</name>
    <dbReference type="NCBI Taxonomy" id="32597"/>
    <lineage>
        <taxon>Eukaryota</taxon>
        <taxon>Sar</taxon>
        <taxon>Alveolata</taxon>
        <taxon>Perkinsozoa</taxon>
        <taxon>Perkinsea</taxon>
        <taxon>Perkinsida</taxon>
        <taxon>Perkinsidae</taxon>
        <taxon>Perkinsus</taxon>
    </lineage>
</organism>
<reference evidence="1 2" key="1">
    <citation type="submission" date="2020-04" db="EMBL/GenBank/DDBJ databases">
        <title>Perkinsus olseni comparative genomics.</title>
        <authorList>
            <person name="Bogema D.R."/>
        </authorList>
    </citation>
    <scope>NUCLEOTIDE SEQUENCE [LARGE SCALE GENOMIC DNA]</scope>
    <source>
        <strain evidence="1">00978-12</strain>
    </source>
</reference>
<accession>A0A7J6NW92</accession>
<dbReference type="Proteomes" id="UP000541610">
    <property type="component" value="Unassembled WGS sequence"/>
</dbReference>
<proteinExistence type="predicted"/>